<evidence type="ECO:0000313" key="8">
    <source>
        <dbReference type="EMBL" id="RCV52273.1"/>
    </source>
</evidence>
<keyword evidence="4" id="KW-0804">Transcription</keyword>
<dbReference type="SUPFAM" id="SSF48498">
    <property type="entry name" value="Tetracyclin repressor-like, C-terminal domain"/>
    <property type="match status" value="1"/>
</dbReference>
<evidence type="ECO:0000256" key="2">
    <source>
        <dbReference type="ARBA" id="ARBA00023015"/>
    </source>
</evidence>
<evidence type="ECO:0000259" key="7">
    <source>
        <dbReference type="PROSITE" id="PS50977"/>
    </source>
</evidence>
<dbReference type="InterPro" id="IPR009057">
    <property type="entry name" value="Homeodomain-like_sf"/>
</dbReference>
<reference evidence="8 9" key="1">
    <citation type="submission" date="2018-04" db="EMBL/GenBank/DDBJ databases">
        <title>Novel actinobacteria from marine sediment.</title>
        <authorList>
            <person name="Ng Z.Y."/>
            <person name="Tan G.Y.A."/>
        </authorList>
    </citation>
    <scope>NUCLEOTIDE SEQUENCE [LARGE SCALE GENOMIC DNA]</scope>
    <source>
        <strain evidence="8 9">TPS81</strain>
    </source>
</reference>
<evidence type="ECO:0000256" key="1">
    <source>
        <dbReference type="ARBA" id="ARBA00022491"/>
    </source>
</evidence>
<dbReference type="PANTHER" id="PTHR30055">
    <property type="entry name" value="HTH-TYPE TRANSCRIPTIONAL REGULATOR RUTR"/>
    <property type="match status" value="1"/>
</dbReference>
<evidence type="ECO:0000256" key="4">
    <source>
        <dbReference type="ARBA" id="ARBA00023163"/>
    </source>
</evidence>
<accession>A0A368T064</accession>
<feature type="compositionally biased region" description="Pro residues" evidence="6">
    <location>
        <begin position="199"/>
        <end position="219"/>
    </location>
</feature>
<proteinExistence type="predicted"/>
<dbReference type="InterPro" id="IPR001647">
    <property type="entry name" value="HTH_TetR"/>
</dbReference>
<dbReference type="InterPro" id="IPR039538">
    <property type="entry name" value="BetI_C"/>
</dbReference>
<organism evidence="8 9">
    <name type="scientific">Marinitenerispora sediminis</name>
    <dbReference type="NCBI Taxonomy" id="1931232"/>
    <lineage>
        <taxon>Bacteria</taxon>
        <taxon>Bacillati</taxon>
        <taxon>Actinomycetota</taxon>
        <taxon>Actinomycetes</taxon>
        <taxon>Streptosporangiales</taxon>
        <taxon>Nocardiopsidaceae</taxon>
        <taxon>Marinitenerispora</taxon>
    </lineage>
</organism>
<keyword evidence="2" id="KW-0805">Transcription regulation</keyword>
<name>A0A368T064_9ACTN</name>
<feature type="DNA-binding region" description="H-T-H motif" evidence="5">
    <location>
        <begin position="31"/>
        <end position="50"/>
    </location>
</feature>
<dbReference type="PROSITE" id="PS50977">
    <property type="entry name" value="HTH_TETR_2"/>
    <property type="match status" value="1"/>
</dbReference>
<evidence type="ECO:0000313" key="9">
    <source>
        <dbReference type="Proteomes" id="UP000253318"/>
    </source>
</evidence>
<protein>
    <submittedName>
        <fullName evidence="8">TetR family transcriptional regulator</fullName>
    </submittedName>
</protein>
<dbReference type="EMBL" id="QEIN01000225">
    <property type="protein sequence ID" value="RCV52273.1"/>
    <property type="molecule type" value="Genomic_DNA"/>
</dbReference>
<dbReference type="InterPro" id="IPR036271">
    <property type="entry name" value="Tet_transcr_reg_TetR-rel_C_sf"/>
</dbReference>
<dbReference type="Proteomes" id="UP000253318">
    <property type="component" value="Unassembled WGS sequence"/>
</dbReference>
<dbReference type="OrthoDB" id="9816296at2"/>
<evidence type="ECO:0000256" key="5">
    <source>
        <dbReference type="PROSITE-ProRule" id="PRU00335"/>
    </source>
</evidence>
<dbReference type="RefSeq" id="WP_114397090.1">
    <property type="nucleotide sequence ID" value="NZ_QEIM01000026.1"/>
</dbReference>
<dbReference type="AlphaFoldDB" id="A0A368T064"/>
<dbReference type="Pfam" id="PF13977">
    <property type="entry name" value="TetR_C_6"/>
    <property type="match status" value="1"/>
</dbReference>
<dbReference type="InterPro" id="IPR050109">
    <property type="entry name" value="HTH-type_TetR-like_transc_reg"/>
</dbReference>
<dbReference type="Pfam" id="PF00440">
    <property type="entry name" value="TetR_N"/>
    <property type="match status" value="1"/>
</dbReference>
<comment type="caution">
    <text evidence="8">The sequence shown here is derived from an EMBL/GenBank/DDBJ whole genome shotgun (WGS) entry which is preliminary data.</text>
</comment>
<dbReference type="GO" id="GO:0000976">
    <property type="term" value="F:transcription cis-regulatory region binding"/>
    <property type="evidence" value="ECO:0007669"/>
    <property type="project" value="TreeGrafter"/>
</dbReference>
<evidence type="ECO:0000256" key="6">
    <source>
        <dbReference type="SAM" id="MobiDB-lite"/>
    </source>
</evidence>
<dbReference type="PANTHER" id="PTHR30055:SF234">
    <property type="entry name" value="HTH-TYPE TRANSCRIPTIONAL REGULATOR BETI"/>
    <property type="match status" value="1"/>
</dbReference>
<feature type="domain" description="HTH tetR-type" evidence="7">
    <location>
        <begin position="8"/>
        <end position="68"/>
    </location>
</feature>
<keyword evidence="9" id="KW-1185">Reference proteome</keyword>
<keyword evidence="1" id="KW-0678">Repressor</keyword>
<keyword evidence="3 5" id="KW-0238">DNA-binding</keyword>
<sequence length="219" mass="23903">MPRQVDHDERRREIAEAVWRIAAARGLEAVRMREVAAEAGVSIGRVQHYFESKDDLVAFAATRLRSRIEERIRRHAEDVPEPRSPLLVLRALLTGLLPLDADGRETALVGLAVFHRALSDRELAKLYQRGRARLVAEVMSHLAAAAAAGEIPERIDPRLETYALLAATDGIATDLLHAHYAPETARALLDRQIDGLRNAPPPVRGAGAPAPPGVAPMAP</sequence>
<gene>
    <name evidence="8" type="ORF">DEF24_22165</name>
</gene>
<dbReference type="GO" id="GO:0003700">
    <property type="term" value="F:DNA-binding transcription factor activity"/>
    <property type="evidence" value="ECO:0007669"/>
    <property type="project" value="TreeGrafter"/>
</dbReference>
<dbReference type="Gene3D" id="1.10.357.10">
    <property type="entry name" value="Tetracycline Repressor, domain 2"/>
    <property type="match status" value="1"/>
</dbReference>
<dbReference type="SUPFAM" id="SSF46689">
    <property type="entry name" value="Homeodomain-like"/>
    <property type="match status" value="1"/>
</dbReference>
<feature type="region of interest" description="Disordered" evidence="6">
    <location>
        <begin position="198"/>
        <end position="219"/>
    </location>
</feature>
<evidence type="ECO:0000256" key="3">
    <source>
        <dbReference type="ARBA" id="ARBA00023125"/>
    </source>
</evidence>